<comment type="caution">
    <text evidence="1">The sequence shown here is derived from an EMBL/GenBank/DDBJ whole genome shotgun (WGS) entry which is preliminary data.</text>
</comment>
<reference evidence="1 3" key="1">
    <citation type="submission" date="2024-11" db="EMBL/GenBank/DDBJ databases">
        <title>Chromosome-level genome assembly of the freshwater bivalve Anodonta woodiana.</title>
        <authorList>
            <person name="Chen X."/>
        </authorList>
    </citation>
    <scope>NUCLEOTIDE SEQUENCE [LARGE SCALE GENOMIC DNA]</scope>
    <source>
        <strain evidence="1">MN2024</strain>
        <tissue evidence="1">Gills</tissue>
    </source>
</reference>
<dbReference type="EMBL" id="JBJQND010000004">
    <property type="protein sequence ID" value="KAL3878181.1"/>
    <property type="molecule type" value="Genomic_DNA"/>
</dbReference>
<protein>
    <submittedName>
        <fullName evidence="1">Uncharacterized protein</fullName>
    </submittedName>
</protein>
<proteinExistence type="predicted"/>
<sequence>MTQGSSNTTEQYMYVRQFANTFTAGITRCRPDNQCGYHGRTNYFWCYTDYSNYWDYCCTGTCIQDFDSEFVCASGTTLTRCGNGANKDVSGRKCLDTHQCGLHMETHLLSSPTYYWCLVDLDENWGYCCSPFNKCGKHEKSYDWCKTGVYESDGHWQYCNTN</sequence>
<gene>
    <name evidence="1" type="ORF">ACJMK2_030497</name>
    <name evidence="2" type="ORF">ACJMK2_030550</name>
</gene>
<keyword evidence="3" id="KW-1185">Reference proteome</keyword>
<dbReference type="AlphaFoldDB" id="A0ABD3WXP1"/>
<dbReference type="EMBL" id="JBJQND010000004">
    <property type="protein sequence ID" value="KAL3878126.1"/>
    <property type="molecule type" value="Genomic_DNA"/>
</dbReference>
<evidence type="ECO:0000313" key="1">
    <source>
        <dbReference type="EMBL" id="KAL3878126.1"/>
    </source>
</evidence>
<accession>A0ABD3WXP1</accession>
<evidence type="ECO:0000313" key="2">
    <source>
        <dbReference type="EMBL" id="KAL3878181.1"/>
    </source>
</evidence>
<dbReference type="Proteomes" id="UP001634394">
    <property type="component" value="Unassembled WGS sequence"/>
</dbReference>
<organism evidence="1 3">
    <name type="scientific">Sinanodonta woodiana</name>
    <name type="common">Chinese pond mussel</name>
    <name type="synonym">Anodonta woodiana</name>
    <dbReference type="NCBI Taxonomy" id="1069815"/>
    <lineage>
        <taxon>Eukaryota</taxon>
        <taxon>Metazoa</taxon>
        <taxon>Spiralia</taxon>
        <taxon>Lophotrochozoa</taxon>
        <taxon>Mollusca</taxon>
        <taxon>Bivalvia</taxon>
        <taxon>Autobranchia</taxon>
        <taxon>Heteroconchia</taxon>
        <taxon>Palaeoheterodonta</taxon>
        <taxon>Unionida</taxon>
        <taxon>Unionoidea</taxon>
        <taxon>Unionidae</taxon>
        <taxon>Unioninae</taxon>
        <taxon>Sinanodonta</taxon>
    </lineage>
</organism>
<evidence type="ECO:0000313" key="3">
    <source>
        <dbReference type="Proteomes" id="UP001634394"/>
    </source>
</evidence>
<name>A0ABD3WXP1_SINWO</name>